<dbReference type="InterPro" id="IPR000014">
    <property type="entry name" value="PAS"/>
</dbReference>
<dbReference type="Gene3D" id="3.30.565.10">
    <property type="entry name" value="Histidine kinase-like ATPase, C-terminal domain"/>
    <property type="match status" value="1"/>
</dbReference>
<dbReference type="Pfam" id="PF02518">
    <property type="entry name" value="HATPase_c"/>
    <property type="match status" value="1"/>
</dbReference>
<dbReference type="SUPFAM" id="SSF55890">
    <property type="entry name" value="Sporulation response regulatory protein Spo0B"/>
    <property type="match status" value="1"/>
</dbReference>
<dbReference type="OrthoDB" id="9792686at2"/>
<protein>
    <recommendedName>
        <fullName evidence="3">histidine kinase</fullName>
        <ecNumber evidence="3">2.7.13.3</ecNumber>
    </recommendedName>
</protein>
<keyword evidence="17" id="KW-1185">Reference proteome</keyword>
<evidence type="ECO:0000313" key="16">
    <source>
        <dbReference type="EMBL" id="RKL66264.1"/>
    </source>
</evidence>
<dbReference type="SUPFAM" id="SSF103190">
    <property type="entry name" value="Sensory domain-like"/>
    <property type="match status" value="1"/>
</dbReference>
<dbReference type="PROSITE" id="PS50109">
    <property type="entry name" value="HIS_KIN"/>
    <property type="match status" value="1"/>
</dbReference>
<dbReference type="InterPro" id="IPR036890">
    <property type="entry name" value="HATPase_C_sf"/>
</dbReference>
<keyword evidence="4" id="KW-1003">Cell membrane</keyword>
<keyword evidence="11 14" id="KW-1133">Transmembrane helix</keyword>
<dbReference type="GO" id="GO:0005524">
    <property type="term" value="F:ATP binding"/>
    <property type="evidence" value="ECO:0007669"/>
    <property type="project" value="UniProtKB-KW"/>
</dbReference>
<dbReference type="PANTHER" id="PTHR43547:SF10">
    <property type="entry name" value="SENSOR HISTIDINE KINASE DCUS"/>
    <property type="match status" value="1"/>
</dbReference>
<dbReference type="GO" id="GO:0000155">
    <property type="term" value="F:phosphorelay sensor kinase activity"/>
    <property type="evidence" value="ECO:0007669"/>
    <property type="project" value="InterPro"/>
</dbReference>
<comment type="subcellular location">
    <subcellularLocation>
        <location evidence="2">Cell membrane</location>
        <topology evidence="2">Multi-pass membrane protein</topology>
    </subcellularLocation>
</comment>
<comment type="caution">
    <text evidence="16">The sequence shown here is derived from an EMBL/GenBank/DDBJ whole genome shotgun (WGS) entry which is preliminary data.</text>
</comment>
<dbReference type="GO" id="GO:0005886">
    <property type="term" value="C:plasma membrane"/>
    <property type="evidence" value="ECO:0007669"/>
    <property type="project" value="UniProtKB-SubCell"/>
</dbReference>
<evidence type="ECO:0000256" key="4">
    <source>
        <dbReference type="ARBA" id="ARBA00022475"/>
    </source>
</evidence>
<evidence type="ECO:0000256" key="7">
    <source>
        <dbReference type="ARBA" id="ARBA00022692"/>
    </source>
</evidence>
<dbReference type="NCBIfam" id="NF008298">
    <property type="entry name" value="PRK11086.1"/>
    <property type="match status" value="1"/>
</dbReference>
<evidence type="ECO:0000256" key="5">
    <source>
        <dbReference type="ARBA" id="ARBA00022553"/>
    </source>
</evidence>
<keyword evidence="13 14" id="KW-0472">Membrane</keyword>
<feature type="transmembrane region" description="Helical" evidence="14">
    <location>
        <begin position="173"/>
        <end position="195"/>
    </location>
</feature>
<evidence type="ECO:0000256" key="1">
    <source>
        <dbReference type="ARBA" id="ARBA00000085"/>
    </source>
</evidence>
<keyword evidence="5" id="KW-0597">Phosphoprotein</keyword>
<keyword evidence="8" id="KW-0547">Nucleotide-binding</keyword>
<dbReference type="InterPro" id="IPR003594">
    <property type="entry name" value="HATPase_dom"/>
</dbReference>
<dbReference type="AlphaFoldDB" id="A0A3A9JZD7"/>
<evidence type="ECO:0000313" key="17">
    <source>
        <dbReference type="Proteomes" id="UP000281498"/>
    </source>
</evidence>
<keyword evidence="9 16" id="KW-0418">Kinase</keyword>
<reference evidence="16 17" key="1">
    <citation type="submission" date="2017-10" db="EMBL/GenBank/DDBJ databases">
        <title>Bacillus sp. nov., a halophilic bacterium isolated from a Keqin Lake.</title>
        <authorList>
            <person name="Wang H."/>
        </authorList>
    </citation>
    <scope>NUCLEOTIDE SEQUENCE [LARGE SCALE GENOMIC DNA]</scope>
    <source>
        <strain evidence="16 17">KCTC 13187</strain>
    </source>
</reference>
<dbReference type="InterPro" id="IPR029151">
    <property type="entry name" value="Sensor-like_sf"/>
</dbReference>
<evidence type="ECO:0000256" key="8">
    <source>
        <dbReference type="ARBA" id="ARBA00022741"/>
    </source>
</evidence>
<evidence type="ECO:0000256" key="11">
    <source>
        <dbReference type="ARBA" id="ARBA00022989"/>
    </source>
</evidence>
<evidence type="ECO:0000256" key="13">
    <source>
        <dbReference type="ARBA" id="ARBA00023136"/>
    </source>
</evidence>
<dbReference type="Gene3D" id="1.10.287.130">
    <property type="match status" value="1"/>
</dbReference>
<sequence length="533" mass="58961">MLRRRFKLRSIIICLVIIVVAISLFITDVLVSNTISDQIMDDQEEKALTVARIVAESETVQQSLAEETPENIQVFANDIRSTSGVLFIVVMDMNGIRYSHPNADLVGLPFEGEDEANALMGQEYSSISKGTLETSLRSFTPVMSEDNEQLGAVAVGISLENVEQTLDESHKNLIIGSLFGIITGIIGALLIANYIKKILYGLEPFTIAKTFEERNTMLQSVREGIIAVDKDARITLVNKSGLQLFAKAGLKNDPIGMEITEYMPRNGLEEVLQTGNSELDSELTINGMSFVVNRTPLIVDNQIIGAISTFRDKTEVNEMAKQLSGVKLYAEALRSQSHEVMNKFHVILGLVRNRSYEELSHYIRELVDHKNNEIGIVTRNIKDPVLAGFLIGKLSYARENGITLNIINETDIPSPKSSDTTHELITILGNLIDNVIEALTVSKSNQIDVKLSYDQGSLKLQVEDTGPGIKRQHLAHIFEKGFSTKGKNRGYGLFLVKNSMDKLGGNFTVDSFQGEGTVFTMDIPYEIEVNGID</sequence>
<dbReference type="InterPro" id="IPR035965">
    <property type="entry name" value="PAS-like_dom_sf"/>
</dbReference>
<keyword evidence="12" id="KW-0902">Two-component regulatory system</keyword>
<gene>
    <name evidence="16" type="ORF">CR203_17035</name>
</gene>
<dbReference type="Pfam" id="PF00989">
    <property type="entry name" value="PAS"/>
    <property type="match status" value="1"/>
</dbReference>
<keyword evidence="6" id="KW-0808">Transferase</keyword>
<dbReference type="FunFam" id="3.30.450.20:FF:000018">
    <property type="entry name" value="Sensor histidine kinase DcuS"/>
    <property type="match status" value="1"/>
</dbReference>
<dbReference type="EC" id="2.7.13.3" evidence="3"/>
<dbReference type="PANTHER" id="PTHR43547">
    <property type="entry name" value="TWO-COMPONENT HISTIDINE KINASE"/>
    <property type="match status" value="1"/>
</dbReference>
<dbReference type="SUPFAM" id="SSF55874">
    <property type="entry name" value="ATPase domain of HSP90 chaperone/DNA topoisomerase II/histidine kinase"/>
    <property type="match status" value="1"/>
</dbReference>
<dbReference type="SMART" id="SM00091">
    <property type="entry name" value="PAS"/>
    <property type="match status" value="1"/>
</dbReference>
<evidence type="ECO:0000256" key="10">
    <source>
        <dbReference type="ARBA" id="ARBA00022840"/>
    </source>
</evidence>
<evidence type="ECO:0000259" key="15">
    <source>
        <dbReference type="PROSITE" id="PS50109"/>
    </source>
</evidence>
<keyword evidence="7 14" id="KW-0812">Transmembrane</keyword>
<dbReference type="GO" id="GO:0006355">
    <property type="term" value="P:regulation of DNA-templated transcription"/>
    <property type="evidence" value="ECO:0007669"/>
    <property type="project" value="InterPro"/>
</dbReference>
<dbReference type="Pfam" id="PF17203">
    <property type="entry name" value="sCache_3_2"/>
    <property type="match status" value="1"/>
</dbReference>
<dbReference type="InterPro" id="IPR016120">
    <property type="entry name" value="Sig_transdc_His_kin_SpoOB"/>
</dbReference>
<evidence type="ECO:0000256" key="3">
    <source>
        <dbReference type="ARBA" id="ARBA00012438"/>
    </source>
</evidence>
<dbReference type="EMBL" id="PDOE01000008">
    <property type="protein sequence ID" value="RKL66264.1"/>
    <property type="molecule type" value="Genomic_DNA"/>
</dbReference>
<dbReference type="InterPro" id="IPR004358">
    <property type="entry name" value="Sig_transdc_His_kin-like_C"/>
</dbReference>
<accession>A0A3A9JZD7</accession>
<dbReference type="InterPro" id="IPR005467">
    <property type="entry name" value="His_kinase_dom"/>
</dbReference>
<name>A0A3A9JZD7_9BACI</name>
<evidence type="ECO:0000256" key="2">
    <source>
        <dbReference type="ARBA" id="ARBA00004651"/>
    </source>
</evidence>
<organism evidence="16 17">
    <name type="scientific">Salipaludibacillus neizhouensis</name>
    <dbReference type="NCBI Taxonomy" id="885475"/>
    <lineage>
        <taxon>Bacteria</taxon>
        <taxon>Bacillati</taxon>
        <taxon>Bacillota</taxon>
        <taxon>Bacilli</taxon>
        <taxon>Bacillales</taxon>
        <taxon>Bacillaceae</taxon>
    </lineage>
</organism>
<comment type="catalytic activity">
    <reaction evidence="1">
        <text>ATP + protein L-histidine = ADP + protein N-phospho-L-histidine.</text>
        <dbReference type="EC" id="2.7.13.3"/>
    </reaction>
</comment>
<evidence type="ECO:0000256" key="6">
    <source>
        <dbReference type="ARBA" id="ARBA00022679"/>
    </source>
</evidence>
<evidence type="ECO:0000256" key="12">
    <source>
        <dbReference type="ARBA" id="ARBA00023012"/>
    </source>
</evidence>
<dbReference type="PRINTS" id="PR00344">
    <property type="entry name" value="BCTRLSENSOR"/>
</dbReference>
<dbReference type="InterPro" id="IPR033463">
    <property type="entry name" value="sCache_3"/>
</dbReference>
<keyword evidence="10" id="KW-0067">ATP-binding</keyword>
<evidence type="ECO:0000256" key="9">
    <source>
        <dbReference type="ARBA" id="ARBA00022777"/>
    </source>
</evidence>
<dbReference type="Proteomes" id="UP000281498">
    <property type="component" value="Unassembled WGS sequence"/>
</dbReference>
<proteinExistence type="predicted"/>
<dbReference type="Gene3D" id="3.30.450.20">
    <property type="entry name" value="PAS domain"/>
    <property type="match status" value="2"/>
</dbReference>
<dbReference type="InterPro" id="IPR013767">
    <property type="entry name" value="PAS_fold"/>
</dbReference>
<feature type="transmembrane region" description="Helical" evidence="14">
    <location>
        <begin position="12"/>
        <end position="31"/>
    </location>
</feature>
<dbReference type="SMART" id="SM00387">
    <property type="entry name" value="HATPase_c"/>
    <property type="match status" value="1"/>
</dbReference>
<feature type="domain" description="Histidine kinase" evidence="15">
    <location>
        <begin position="314"/>
        <end position="527"/>
    </location>
</feature>
<evidence type="ECO:0000256" key="14">
    <source>
        <dbReference type="SAM" id="Phobius"/>
    </source>
</evidence>
<dbReference type="SUPFAM" id="SSF55785">
    <property type="entry name" value="PYP-like sensor domain (PAS domain)"/>
    <property type="match status" value="1"/>
</dbReference>